<dbReference type="SUPFAM" id="SSF54928">
    <property type="entry name" value="RNA-binding domain, RBD"/>
    <property type="match status" value="1"/>
</dbReference>
<dbReference type="CDD" id="cd21608">
    <property type="entry name" value="RRM2_NsCP33_like"/>
    <property type="match status" value="1"/>
</dbReference>
<gene>
    <name evidence="4" type="ORF">A2960_00035</name>
</gene>
<organism evidence="4 5">
    <name type="scientific">Candidatus Gottesmanbacteria bacterium RIFCSPLOWO2_01_FULL_39_12b</name>
    <dbReference type="NCBI Taxonomy" id="1798388"/>
    <lineage>
        <taxon>Bacteria</taxon>
        <taxon>Candidatus Gottesmaniibacteriota</taxon>
    </lineage>
</organism>
<accession>A0A1F6AS42</accession>
<dbReference type="InterPro" id="IPR048289">
    <property type="entry name" value="RRM2_NsCP33-like"/>
</dbReference>
<dbReference type="SMART" id="SM00360">
    <property type="entry name" value="RRM"/>
    <property type="match status" value="1"/>
</dbReference>
<dbReference type="AlphaFoldDB" id="A0A1F6AS42"/>
<dbReference type="GO" id="GO:0003723">
    <property type="term" value="F:RNA binding"/>
    <property type="evidence" value="ECO:0007669"/>
    <property type="project" value="UniProtKB-KW"/>
</dbReference>
<feature type="compositionally biased region" description="Gly residues" evidence="2">
    <location>
        <begin position="88"/>
        <end position="108"/>
    </location>
</feature>
<name>A0A1F6AS42_9BACT</name>
<dbReference type="InterPro" id="IPR012677">
    <property type="entry name" value="Nucleotide-bd_a/b_plait_sf"/>
</dbReference>
<dbReference type="Proteomes" id="UP000176609">
    <property type="component" value="Unassembled WGS sequence"/>
</dbReference>
<evidence type="ECO:0000259" key="3">
    <source>
        <dbReference type="PROSITE" id="PS50102"/>
    </source>
</evidence>
<dbReference type="PANTHER" id="PTHR48027">
    <property type="entry name" value="HETEROGENEOUS NUCLEAR RIBONUCLEOPROTEIN 87F-RELATED"/>
    <property type="match status" value="1"/>
</dbReference>
<evidence type="ECO:0000256" key="1">
    <source>
        <dbReference type="ARBA" id="ARBA00022884"/>
    </source>
</evidence>
<proteinExistence type="predicted"/>
<feature type="domain" description="RRM" evidence="3">
    <location>
        <begin position="3"/>
        <end position="81"/>
    </location>
</feature>
<reference evidence="4 5" key="1">
    <citation type="journal article" date="2016" name="Nat. Commun.">
        <title>Thousands of microbial genomes shed light on interconnected biogeochemical processes in an aquifer system.</title>
        <authorList>
            <person name="Anantharaman K."/>
            <person name="Brown C.T."/>
            <person name="Hug L.A."/>
            <person name="Sharon I."/>
            <person name="Castelle C.J."/>
            <person name="Probst A.J."/>
            <person name="Thomas B.C."/>
            <person name="Singh A."/>
            <person name="Wilkins M.J."/>
            <person name="Karaoz U."/>
            <person name="Brodie E.L."/>
            <person name="Williams K.H."/>
            <person name="Hubbard S.S."/>
            <person name="Banfield J.F."/>
        </authorList>
    </citation>
    <scope>NUCLEOTIDE SEQUENCE [LARGE SCALE GENOMIC DNA]</scope>
</reference>
<evidence type="ECO:0000256" key="2">
    <source>
        <dbReference type="SAM" id="MobiDB-lite"/>
    </source>
</evidence>
<keyword evidence="1" id="KW-0694">RNA-binding</keyword>
<dbReference type="Gene3D" id="3.30.70.330">
    <property type="match status" value="1"/>
</dbReference>
<evidence type="ECO:0000313" key="4">
    <source>
        <dbReference type="EMBL" id="OGG27342.1"/>
    </source>
</evidence>
<dbReference type="InterPro" id="IPR000504">
    <property type="entry name" value="RRM_dom"/>
</dbReference>
<protein>
    <recommendedName>
        <fullName evidence="3">RRM domain-containing protein</fullName>
    </recommendedName>
</protein>
<feature type="region of interest" description="Disordered" evidence="2">
    <location>
        <begin position="80"/>
        <end position="117"/>
    </location>
</feature>
<dbReference type="PROSITE" id="PS50102">
    <property type="entry name" value="RRM"/>
    <property type="match status" value="1"/>
</dbReference>
<dbReference type="EMBL" id="MFJR01000003">
    <property type="protein sequence ID" value="OGG27342.1"/>
    <property type="molecule type" value="Genomic_DNA"/>
</dbReference>
<dbReference type="InterPro" id="IPR052462">
    <property type="entry name" value="SLIRP/GR-RBP-like"/>
</dbReference>
<comment type="caution">
    <text evidence="4">The sequence shown here is derived from an EMBL/GenBank/DDBJ whole genome shotgun (WGS) entry which is preliminary data.</text>
</comment>
<dbReference type="Pfam" id="PF00076">
    <property type="entry name" value="RRM_1"/>
    <property type="match status" value="1"/>
</dbReference>
<dbReference type="InterPro" id="IPR035979">
    <property type="entry name" value="RBD_domain_sf"/>
</dbReference>
<evidence type="ECO:0000313" key="5">
    <source>
        <dbReference type="Proteomes" id="UP000176609"/>
    </source>
</evidence>
<sequence length="117" mass="12757">MGKNLFVGSLPYTVTDETLSQLFTQYGQVQSANVIKDKYTGSSRGFGFVEMANEEEAQKAIEKLNGYSLEGRTIIVKEALPKPTYTNGRGGGPGGSRGNFRGGPGGFRGNRDRNFRR</sequence>